<reference evidence="2" key="1">
    <citation type="journal article" date="2023" name="Mol. Phylogenet. Evol.">
        <title>Genome-scale phylogeny and comparative genomics of the fungal order Sordariales.</title>
        <authorList>
            <person name="Hensen N."/>
            <person name="Bonometti L."/>
            <person name="Westerberg I."/>
            <person name="Brannstrom I.O."/>
            <person name="Guillou S."/>
            <person name="Cros-Aarteil S."/>
            <person name="Calhoun S."/>
            <person name="Haridas S."/>
            <person name="Kuo A."/>
            <person name="Mondo S."/>
            <person name="Pangilinan J."/>
            <person name="Riley R."/>
            <person name="LaButti K."/>
            <person name="Andreopoulos B."/>
            <person name="Lipzen A."/>
            <person name="Chen C."/>
            <person name="Yan M."/>
            <person name="Daum C."/>
            <person name="Ng V."/>
            <person name="Clum A."/>
            <person name="Steindorff A."/>
            <person name="Ohm R.A."/>
            <person name="Martin F."/>
            <person name="Silar P."/>
            <person name="Natvig D.O."/>
            <person name="Lalanne C."/>
            <person name="Gautier V."/>
            <person name="Ament-Velasquez S.L."/>
            <person name="Kruys A."/>
            <person name="Hutchinson M.I."/>
            <person name="Powell A.J."/>
            <person name="Barry K."/>
            <person name="Miller A.N."/>
            <person name="Grigoriev I.V."/>
            <person name="Debuchy R."/>
            <person name="Gladieux P."/>
            <person name="Hiltunen Thoren M."/>
            <person name="Johannesson H."/>
        </authorList>
    </citation>
    <scope>NUCLEOTIDE SEQUENCE</scope>
    <source>
        <strain evidence="2">CBS 314.62</strain>
    </source>
</reference>
<comment type="caution">
    <text evidence="2">The sequence shown here is derived from an EMBL/GenBank/DDBJ whole genome shotgun (WGS) entry which is preliminary data.</text>
</comment>
<evidence type="ECO:0000313" key="2">
    <source>
        <dbReference type="EMBL" id="KAK3681396.1"/>
    </source>
</evidence>
<evidence type="ECO:0000313" key="3">
    <source>
        <dbReference type="Proteomes" id="UP001270362"/>
    </source>
</evidence>
<feature type="compositionally biased region" description="Polar residues" evidence="1">
    <location>
        <begin position="50"/>
        <end position="59"/>
    </location>
</feature>
<feature type="region of interest" description="Disordered" evidence="1">
    <location>
        <begin position="16"/>
        <end position="63"/>
    </location>
</feature>
<dbReference type="Proteomes" id="UP001270362">
    <property type="component" value="Unassembled WGS sequence"/>
</dbReference>
<proteinExistence type="predicted"/>
<accession>A0AAE0WZB5</accession>
<sequence>MCIREPNLRLGRDIHLHSSSPRQTNQTHNQTITTTKMPTERQVAGGHKANLNNPNTSDASKQHSREVLDNEFNGGDGECRAHQRHMESIEMTPVLTYPPVPGANDNQNKNPNNVAGGLKA</sequence>
<dbReference type="GO" id="GO:0005737">
    <property type="term" value="C:cytoplasm"/>
    <property type="evidence" value="ECO:0007669"/>
    <property type="project" value="TreeGrafter"/>
</dbReference>
<gene>
    <name evidence="2" type="ORF">B0T22DRAFT_473307</name>
</gene>
<evidence type="ECO:0000256" key="1">
    <source>
        <dbReference type="SAM" id="MobiDB-lite"/>
    </source>
</evidence>
<reference evidence="2" key="2">
    <citation type="submission" date="2023-06" db="EMBL/GenBank/DDBJ databases">
        <authorList>
            <consortium name="Lawrence Berkeley National Laboratory"/>
            <person name="Haridas S."/>
            <person name="Hensen N."/>
            <person name="Bonometti L."/>
            <person name="Westerberg I."/>
            <person name="Brannstrom I.O."/>
            <person name="Guillou S."/>
            <person name="Cros-Aarteil S."/>
            <person name="Calhoun S."/>
            <person name="Kuo A."/>
            <person name="Mondo S."/>
            <person name="Pangilinan J."/>
            <person name="Riley R."/>
            <person name="Labutti K."/>
            <person name="Andreopoulos B."/>
            <person name="Lipzen A."/>
            <person name="Chen C."/>
            <person name="Yanf M."/>
            <person name="Daum C."/>
            <person name="Ng V."/>
            <person name="Clum A."/>
            <person name="Steindorff A."/>
            <person name="Ohm R."/>
            <person name="Martin F."/>
            <person name="Silar P."/>
            <person name="Natvig D."/>
            <person name="Lalanne C."/>
            <person name="Gautier V."/>
            <person name="Ament-Velasquez S.L."/>
            <person name="Kruys A."/>
            <person name="Hutchinson M.I."/>
            <person name="Powell A.J."/>
            <person name="Barry K."/>
            <person name="Miller A.N."/>
            <person name="Grigoriev I.V."/>
            <person name="Debuchy R."/>
            <person name="Gladieux P."/>
            <person name="Thoren M.H."/>
            <person name="Johannesson H."/>
        </authorList>
    </citation>
    <scope>NUCLEOTIDE SEQUENCE</scope>
    <source>
        <strain evidence="2">CBS 314.62</strain>
    </source>
</reference>
<feature type="compositionally biased region" description="Low complexity" evidence="1">
    <location>
        <begin position="23"/>
        <end position="35"/>
    </location>
</feature>
<dbReference type="PANTHER" id="PTHR36576:SF1">
    <property type="entry name" value="UPF0654 PROTEIN C11D3.01C-RELATED"/>
    <property type="match status" value="1"/>
</dbReference>
<organism evidence="2 3">
    <name type="scientific">Podospora appendiculata</name>
    <dbReference type="NCBI Taxonomy" id="314037"/>
    <lineage>
        <taxon>Eukaryota</taxon>
        <taxon>Fungi</taxon>
        <taxon>Dikarya</taxon>
        <taxon>Ascomycota</taxon>
        <taxon>Pezizomycotina</taxon>
        <taxon>Sordariomycetes</taxon>
        <taxon>Sordariomycetidae</taxon>
        <taxon>Sordariales</taxon>
        <taxon>Podosporaceae</taxon>
        <taxon>Podospora</taxon>
    </lineage>
</organism>
<name>A0AAE0WZB5_9PEZI</name>
<keyword evidence="3" id="KW-1185">Reference proteome</keyword>
<feature type="compositionally biased region" description="Polar residues" evidence="1">
    <location>
        <begin position="104"/>
        <end position="113"/>
    </location>
</feature>
<dbReference type="PANTHER" id="PTHR36576">
    <property type="entry name" value="UPF0654 PROTEIN C11D3.01C-RELATED"/>
    <property type="match status" value="1"/>
</dbReference>
<protein>
    <submittedName>
        <fullName evidence="2">Uncharacterized protein</fullName>
    </submittedName>
</protein>
<dbReference type="EMBL" id="JAULSO010000007">
    <property type="protein sequence ID" value="KAK3681396.1"/>
    <property type="molecule type" value="Genomic_DNA"/>
</dbReference>
<dbReference type="Pfam" id="PF10346">
    <property type="entry name" value="Con-6"/>
    <property type="match status" value="1"/>
</dbReference>
<dbReference type="InterPro" id="IPR052670">
    <property type="entry name" value="UPF0654_domain"/>
</dbReference>
<dbReference type="AlphaFoldDB" id="A0AAE0WZB5"/>
<dbReference type="InterPro" id="IPR018824">
    <property type="entry name" value="Conidiation-specific_6"/>
</dbReference>
<feature type="region of interest" description="Disordered" evidence="1">
    <location>
        <begin position="94"/>
        <end position="120"/>
    </location>
</feature>